<dbReference type="EMBL" id="CM020620">
    <property type="protein sequence ID" value="KAK1869771.1"/>
    <property type="molecule type" value="Genomic_DNA"/>
</dbReference>
<organism evidence="1 2">
    <name type="scientific">Pyropia yezoensis</name>
    <name type="common">Susabi-nori</name>
    <name type="synonym">Porphyra yezoensis</name>
    <dbReference type="NCBI Taxonomy" id="2788"/>
    <lineage>
        <taxon>Eukaryota</taxon>
        <taxon>Rhodophyta</taxon>
        <taxon>Bangiophyceae</taxon>
        <taxon>Bangiales</taxon>
        <taxon>Bangiaceae</taxon>
        <taxon>Pyropia</taxon>
    </lineage>
</organism>
<gene>
    <name evidence="1" type="ORF">I4F81_012237</name>
</gene>
<proteinExistence type="predicted"/>
<keyword evidence="2" id="KW-1185">Reference proteome</keyword>
<dbReference type="Proteomes" id="UP000798662">
    <property type="component" value="Chromosome 3"/>
</dbReference>
<accession>A0ACC3CID2</accession>
<name>A0ACC3CID2_PYRYE</name>
<evidence type="ECO:0000313" key="2">
    <source>
        <dbReference type="Proteomes" id="UP000798662"/>
    </source>
</evidence>
<comment type="caution">
    <text evidence="1">The sequence shown here is derived from an EMBL/GenBank/DDBJ whole genome shotgun (WGS) entry which is preliminary data.</text>
</comment>
<evidence type="ECO:0000313" key="1">
    <source>
        <dbReference type="EMBL" id="KAK1869771.1"/>
    </source>
</evidence>
<sequence>METATEGPRDRAGVQNVSSPSTVVAPSADAAVDGGYYGYVPVSPDDYPYAEDVDARAAAEEAERGPMSPSARESHFVNERMLRDRGRTSKRLLIGAAFFLVSFLVLFIWLILIATCRTGDLCRLLDRSTVIGDRDYRFRAFEFLLPSVYVWAALTVATAGMAVATFHAIKVVRSDVGTPRMVELATAIRQGSSTFLSEEYRYLFLLCLGIFVLLGVGTNWRLAGCYVMGATLSALTGAVGMAIATRGNVRTAAAAHQGLAAALGVAFRSGSVMGMAVVCIGLAGVSAAYLMFQDVRALAGFSAGASTIALFARVAGGIFTKAADVGADLVGKVEANIPEDDPRNPATIADNVGDNVGDVAGMGADLFESFVGSIISTAILGAGLPYFYRSPLALCVFNHLHIDRQCGPVGYPETLSYARFICIQADRYLEYPTSTTWASNSIFVALPFMLAAVGVMACAVGTVGLRVSSSLDEDLSDAKQRSHVTGGLLWSLRTNVLITAVLVVLGSVGLCWGFFGGNSHFQAQRGFSLDGAPVPVFELDTTVANPCRGQFESNPADPVMLPLGQVVDGVYKPTTVLGFQHGAAHQTPWRLFLCILIGLGLGLGIGWVTEYFTSSAYGPTQGIASAGAFGAGAVMLQGLGVGMLSTLMPLAFVVSAILSAHALFGPYGIALAAVGMLSTLGVTMATDAYGPVADNAGGIAEMAKLPPSVRETTDALDALGNTTAATGKGFSNGSAVLTAFALLTALLQDSGQLPSPRSLVGSIFETPTALISELRIVSLLNPYVLVSVLVGVMLPFLFGAFVILAVSRAAQAMIAEVRHQFRVIPGLRDGAVGVRPDHVRCVAIATRAALFEMVLPGIIAFMAPLILGFGFGQQALIGMLLAAIASSFVLGTMMGNAGGSFDNAKKLVESGEFGTRHGKSSEWHKATVAGDTLGDGMKDAAGPSLNILQKLMTSIGLVTIGLMNEGREDGWVGAILLGVTLFIVALFGMWNIKLNRDHRRAAAAAAAQHAAAEAARAEAEVKAPPKMVSPFFEDGRSMATPDVVIPGSQLHEALHAVGMPQHALADTLPGLSSREEVDFGRTPARLMGDTSTR</sequence>
<protein>
    <submittedName>
        <fullName evidence="1">Uncharacterized protein</fullName>
    </submittedName>
</protein>
<reference evidence="1" key="1">
    <citation type="submission" date="2019-11" db="EMBL/GenBank/DDBJ databases">
        <title>Nori genome reveals adaptations in red seaweeds to the harsh intertidal environment.</title>
        <authorList>
            <person name="Wang D."/>
            <person name="Mao Y."/>
        </authorList>
    </citation>
    <scope>NUCLEOTIDE SEQUENCE</scope>
    <source>
        <tissue evidence="1">Gametophyte</tissue>
    </source>
</reference>